<evidence type="ECO:0000256" key="6">
    <source>
        <dbReference type="ARBA" id="ARBA00023125"/>
    </source>
</evidence>
<dbReference type="STRING" id="1236989.JCM15548_11796"/>
<keyword evidence="4" id="KW-0159">Chromosome partition</keyword>
<dbReference type="InterPro" id="IPR010998">
    <property type="entry name" value="Integrase_recombinase_N"/>
</dbReference>
<dbReference type="Gene3D" id="1.10.150.130">
    <property type="match status" value="1"/>
</dbReference>
<evidence type="ECO:0000259" key="11">
    <source>
        <dbReference type="PROSITE" id="PS51900"/>
    </source>
</evidence>
<evidence type="ECO:0000256" key="8">
    <source>
        <dbReference type="ARBA" id="ARBA00023306"/>
    </source>
</evidence>
<comment type="subcellular location">
    <subcellularLocation>
        <location evidence="1">Cytoplasm</location>
    </subcellularLocation>
</comment>
<evidence type="ECO:0000256" key="3">
    <source>
        <dbReference type="ARBA" id="ARBA00022618"/>
    </source>
</evidence>
<evidence type="ECO:0000259" key="10">
    <source>
        <dbReference type="PROSITE" id="PS51898"/>
    </source>
</evidence>
<dbReference type="SUPFAM" id="SSF56349">
    <property type="entry name" value="DNA breaking-rejoining enzymes"/>
    <property type="match status" value="1"/>
</dbReference>
<evidence type="ECO:0000313" key="13">
    <source>
        <dbReference type="Proteomes" id="UP000032900"/>
    </source>
</evidence>
<evidence type="ECO:0000256" key="5">
    <source>
        <dbReference type="ARBA" id="ARBA00022908"/>
    </source>
</evidence>
<evidence type="ECO:0000313" key="12">
    <source>
        <dbReference type="EMBL" id="GAO29594.1"/>
    </source>
</evidence>
<dbReference type="GO" id="GO:0007059">
    <property type="term" value="P:chromosome segregation"/>
    <property type="evidence" value="ECO:0007669"/>
    <property type="project" value="UniProtKB-KW"/>
</dbReference>
<dbReference type="PROSITE" id="PS51898">
    <property type="entry name" value="TYR_RECOMBINASE"/>
    <property type="match status" value="1"/>
</dbReference>
<evidence type="ECO:0000256" key="1">
    <source>
        <dbReference type="ARBA" id="ARBA00004496"/>
    </source>
</evidence>
<dbReference type="PANTHER" id="PTHR30349:SF77">
    <property type="entry name" value="TYROSINE RECOMBINASE XERC"/>
    <property type="match status" value="1"/>
</dbReference>
<dbReference type="Pfam" id="PF00589">
    <property type="entry name" value="Phage_integrase"/>
    <property type="match status" value="1"/>
</dbReference>
<dbReference type="InterPro" id="IPR050090">
    <property type="entry name" value="Tyrosine_recombinase_XerCD"/>
</dbReference>
<sequence>MVAYENDLKQFFSFFGSSELNQLVEVKPKLIRSWIVDLNDSGMTARSIHRKVSALKTFYKHLQIKGWVDQNPAQAVNLPKIPKRLPVFVKESAMEQLLDQVEYGNNYEGVRNKLILELFYGTGMRLSELVQLRVHDVNLKGGLIKVLGKRNKERLIPLTNESVSQFNTYNEARSAFFEADDSPYLFLTSKGEPIYHKLVYRIVNSSLSLVSTMKKRSPHVLRHTFATILLNRGADLNAIKELLGHSSLNATQVYTHNTFEQLNAIYKQAHPRA</sequence>
<evidence type="ECO:0000256" key="9">
    <source>
        <dbReference type="PROSITE-ProRule" id="PRU01248"/>
    </source>
</evidence>
<keyword evidence="3" id="KW-0132">Cell division</keyword>
<dbReference type="GO" id="GO:0015074">
    <property type="term" value="P:DNA integration"/>
    <property type="evidence" value="ECO:0007669"/>
    <property type="project" value="UniProtKB-KW"/>
</dbReference>
<organism evidence="12 13">
    <name type="scientific">Geofilum rubicundum JCM 15548</name>
    <dbReference type="NCBI Taxonomy" id="1236989"/>
    <lineage>
        <taxon>Bacteria</taxon>
        <taxon>Pseudomonadati</taxon>
        <taxon>Bacteroidota</taxon>
        <taxon>Bacteroidia</taxon>
        <taxon>Marinilabiliales</taxon>
        <taxon>Marinilabiliaceae</taxon>
        <taxon>Geofilum</taxon>
    </lineage>
</organism>
<keyword evidence="2" id="KW-0963">Cytoplasm</keyword>
<dbReference type="GO" id="GO:0006310">
    <property type="term" value="P:DNA recombination"/>
    <property type="evidence" value="ECO:0007669"/>
    <property type="project" value="UniProtKB-KW"/>
</dbReference>
<accession>A0A0E9LWG6</accession>
<keyword evidence="6 9" id="KW-0238">DNA-binding</keyword>
<dbReference type="EMBL" id="BAZW01000010">
    <property type="protein sequence ID" value="GAO29594.1"/>
    <property type="molecule type" value="Genomic_DNA"/>
</dbReference>
<name>A0A0E9LWG6_9BACT</name>
<dbReference type="PANTHER" id="PTHR30349">
    <property type="entry name" value="PHAGE INTEGRASE-RELATED"/>
    <property type="match status" value="1"/>
</dbReference>
<comment type="caution">
    <text evidence="12">The sequence shown here is derived from an EMBL/GenBank/DDBJ whole genome shotgun (WGS) entry which is preliminary data.</text>
</comment>
<keyword evidence="8" id="KW-0131">Cell cycle</keyword>
<reference evidence="12 13" key="1">
    <citation type="journal article" date="2015" name="Microbes Environ.">
        <title>Distribution and evolution of nitrogen fixation genes in the phylum bacteroidetes.</title>
        <authorList>
            <person name="Inoue J."/>
            <person name="Oshima K."/>
            <person name="Suda W."/>
            <person name="Sakamoto M."/>
            <person name="Iino T."/>
            <person name="Noda S."/>
            <person name="Hongoh Y."/>
            <person name="Hattori M."/>
            <person name="Ohkuma M."/>
        </authorList>
    </citation>
    <scope>NUCLEOTIDE SEQUENCE [LARGE SCALE GENOMIC DNA]</scope>
    <source>
        <strain evidence="12">JCM 15548</strain>
    </source>
</reference>
<gene>
    <name evidence="12" type="ORF">JCM15548_11796</name>
</gene>
<dbReference type="InterPro" id="IPR011010">
    <property type="entry name" value="DNA_brk_join_enz"/>
</dbReference>
<dbReference type="InterPro" id="IPR044068">
    <property type="entry name" value="CB"/>
</dbReference>
<dbReference type="Pfam" id="PF02899">
    <property type="entry name" value="Phage_int_SAM_1"/>
    <property type="match status" value="1"/>
</dbReference>
<dbReference type="InterPro" id="IPR004107">
    <property type="entry name" value="Integrase_SAM-like_N"/>
</dbReference>
<dbReference type="GO" id="GO:0051301">
    <property type="term" value="P:cell division"/>
    <property type="evidence" value="ECO:0007669"/>
    <property type="project" value="UniProtKB-KW"/>
</dbReference>
<keyword evidence="5" id="KW-0229">DNA integration</keyword>
<evidence type="ECO:0000256" key="2">
    <source>
        <dbReference type="ARBA" id="ARBA00022490"/>
    </source>
</evidence>
<keyword evidence="7" id="KW-0233">DNA recombination</keyword>
<dbReference type="GO" id="GO:0005737">
    <property type="term" value="C:cytoplasm"/>
    <property type="evidence" value="ECO:0007669"/>
    <property type="project" value="UniProtKB-SubCell"/>
</dbReference>
<protein>
    <submittedName>
        <fullName evidence="12">Integrase, site-specific recombinase</fullName>
    </submittedName>
</protein>
<evidence type="ECO:0000256" key="4">
    <source>
        <dbReference type="ARBA" id="ARBA00022829"/>
    </source>
</evidence>
<evidence type="ECO:0000256" key="7">
    <source>
        <dbReference type="ARBA" id="ARBA00023172"/>
    </source>
</evidence>
<dbReference type="Gene3D" id="1.10.443.10">
    <property type="entry name" value="Intergrase catalytic core"/>
    <property type="match status" value="1"/>
</dbReference>
<keyword evidence="13" id="KW-1185">Reference proteome</keyword>
<dbReference type="InterPro" id="IPR013762">
    <property type="entry name" value="Integrase-like_cat_sf"/>
</dbReference>
<dbReference type="Proteomes" id="UP000032900">
    <property type="component" value="Unassembled WGS sequence"/>
</dbReference>
<feature type="domain" description="Tyr recombinase" evidence="10">
    <location>
        <begin position="84"/>
        <end position="267"/>
    </location>
</feature>
<proteinExistence type="predicted"/>
<dbReference type="AlphaFoldDB" id="A0A0E9LWG6"/>
<dbReference type="InterPro" id="IPR002104">
    <property type="entry name" value="Integrase_catalytic"/>
</dbReference>
<dbReference type="PROSITE" id="PS51900">
    <property type="entry name" value="CB"/>
    <property type="match status" value="1"/>
</dbReference>
<dbReference type="GO" id="GO:0003677">
    <property type="term" value="F:DNA binding"/>
    <property type="evidence" value="ECO:0007669"/>
    <property type="project" value="UniProtKB-UniRule"/>
</dbReference>
<feature type="domain" description="Core-binding (CB)" evidence="11">
    <location>
        <begin position="1"/>
        <end position="63"/>
    </location>
</feature>